<keyword evidence="1" id="KW-0812">Transmembrane</keyword>
<dbReference type="RefSeq" id="WP_040288529.1">
    <property type="nucleotide sequence ID" value="NZ_AFXZ01000038.1"/>
</dbReference>
<feature type="transmembrane region" description="Helical" evidence="1">
    <location>
        <begin position="38"/>
        <end position="57"/>
    </location>
</feature>
<keyword evidence="1" id="KW-0472">Membrane</keyword>
<organism evidence="2 3">
    <name type="scientific">Bizionia argentinensis JUB59</name>
    <dbReference type="NCBI Taxonomy" id="1046627"/>
    <lineage>
        <taxon>Bacteria</taxon>
        <taxon>Pseudomonadati</taxon>
        <taxon>Bacteroidota</taxon>
        <taxon>Flavobacteriia</taxon>
        <taxon>Flavobacteriales</taxon>
        <taxon>Flavobacteriaceae</taxon>
        <taxon>Bizionia</taxon>
    </lineage>
</organism>
<dbReference type="EMBL" id="AFXZ01000038">
    <property type="protein sequence ID" value="EGV42901.2"/>
    <property type="molecule type" value="Genomic_DNA"/>
</dbReference>
<sequence length="139" mass="16326">MADLTIKYKKKRLYINLFMALFWIALAVLALWENYSINWYNFGFLLAATLYLTQFIWDISYQYVTITDKFIRKNGLLIKKILLKDITHVEKTGNGYTLKTTGKTLVIKAHLIDENSLVELESFLDAVNPSEEKYYKLKL</sequence>
<name>G2EF84_9FLAO</name>
<dbReference type="OrthoDB" id="1452529at2"/>
<proteinExistence type="predicted"/>
<keyword evidence="3" id="KW-1185">Reference proteome</keyword>
<comment type="caution">
    <text evidence="2">The sequence shown here is derived from an EMBL/GenBank/DDBJ whole genome shotgun (WGS) entry which is preliminary data.</text>
</comment>
<evidence type="ECO:0000313" key="3">
    <source>
        <dbReference type="Proteomes" id="UP000003730"/>
    </source>
</evidence>
<dbReference type="AlphaFoldDB" id="G2EF84"/>
<evidence type="ECO:0000313" key="2">
    <source>
        <dbReference type="EMBL" id="EGV42901.2"/>
    </source>
</evidence>
<feature type="transmembrane region" description="Helical" evidence="1">
    <location>
        <begin position="12"/>
        <end position="32"/>
    </location>
</feature>
<dbReference type="Proteomes" id="UP000003730">
    <property type="component" value="Unassembled WGS sequence"/>
</dbReference>
<evidence type="ECO:0000256" key="1">
    <source>
        <dbReference type="SAM" id="Phobius"/>
    </source>
</evidence>
<protein>
    <submittedName>
        <fullName evidence="2">Uncharacterized protein</fullName>
    </submittedName>
</protein>
<gene>
    <name evidence="2" type="ORF">BZARG_2018</name>
</gene>
<dbReference type="STRING" id="1046627.BZARG_2018"/>
<accession>G2EF84</accession>
<keyword evidence="1" id="KW-1133">Transmembrane helix</keyword>
<reference evidence="2 3" key="1">
    <citation type="journal article" date="2008" name="Int. J. Syst. Evol. Microbiol.">
        <title>Bizionia argentinensis sp. nov., isolated from surface marine water in Antarctica.</title>
        <authorList>
            <person name="Bercovich A."/>
            <person name="Vazquez S.C."/>
            <person name="Yankilevich P."/>
            <person name="Coria S.H."/>
            <person name="Foti M."/>
            <person name="Hernandez E."/>
            <person name="Vidal A."/>
            <person name="Ruberto L."/>
            <person name="Melo C."/>
            <person name="Marenssi S."/>
            <person name="Criscuolo M."/>
            <person name="Memoli M."/>
            <person name="Arguelles M."/>
            <person name="Mac Cormack W.P."/>
        </authorList>
    </citation>
    <scope>NUCLEOTIDE SEQUENCE [LARGE SCALE GENOMIC DNA]</scope>
    <source>
        <strain evidence="2 3">JUB59</strain>
    </source>
</reference>